<evidence type="ECO:0000259" key="2">
    <source>
        <dbReference type="Pfam" id="PF09832"/>
    </source>
</evidence>
<feature type="domain" description="DUF2059" evidence="2">
    <location>
        <begin position="111"/>
        <end position="145"/>
    </location>
</feature>
<keyword evidence="1" id="KW-0732">Signal</keyword>
<dbReference type="Proteomes" id="UP000785613">
    <property type="component" value="Unassembled WGS sequence"/>
</dbReference>
<dbReference type="EMBL" id="VUYU01000021">
    <property type="protein sequence ID" value="NHZ36831.1"/>
    <property type="molecule type" value="Genomic_DNA"/>
</dbReference>
<protein>
    <submittedName>
        <fullName evidence="3">DUF2059 domain-containing protein</fullName>
    </submittedName>
</protein>
<proteinExistence type="predicted"/>
<evidence type="ECO:0000256" key="1">
    <source>
        <dbReference type="SAM" id="SignalP"/>
    </source>
</evidence>
<feature type="chain" id="PRO_5045263767" evidence="1">
    <location>
        <begin position="22"/>
        <end position="235"/>
    </location>
</feature>
<keyword evidence="4" id="KW-1185">Reference proteome</keyword>
<feature type="signal peptide" evidence="1">
    <location>
        <begin position="1"/>
        <end position="21"/>
    </location>
</feature>
<reference evidence="3 4" key="1">
    <citation type="submission" date="2019-09" db="EMBL/GenBank/DDBJ databases">
        <title>Taxonomy of Antarctic Massilia spp.: description of Massilia rubra sp. nov., Massilia aquatica sp. nov., Massilia mucilaginosa sp. nov., Massilia frigida sp. nov. isolated from streams, lakes and regoliths.</title>
        <authorList>
            <person name="Holochova P."/>
            <person name="Sedlacek I."/>
            <person name="Kralova S."/>
            <person name="Maslanova I."/>
            <person name="Busse H.-J."/>
            <person name="Stankova E."/>
            <person name="Vrbovska V."/>
            <person name="Kovarovic V."/>
            <person name="Bartak M."/>
            <person name="Svec P."/>
            <person name="Pantucek R."/>
        </authorList>
    </citation>
    <scope>NUCLEOTIDE SEQUENCE [LARGE SCALE GENOMIC DNA]</scope>
    <source>
        <strain evidence="3 4">CCM 8692</strain>
    </source>
</reference>
<evidence type="ECO:0000313" key="4">
    <source>
        <dbReference type="Proteomes" id="UP000785613"/>
    </source>
</evidence>
<dbReference type="RefSeq" id="WP_167229123.1">
    <property type="nucleotide sequence ID" value="NZ_VUYU01000021.1"/>
</dbReference>
<evidence type="ECO:0000313" key="3">
    <source>
        <dbReference type="EMBL" id="NHZ36831.1"/>
    </source>
</evidence>
<organism evidence="3 4">
    <name type="scientific">Massilia rubra</name>
    <dbReference type="NCBI Taxonomy" id="2607910"/>
    <lineage>
        <taxon>Bacteria</taxon>
        <taxon>Pseudomonadati</taxon>
        <taxon>Pseudomonadota</taxon>
        <taxon>Betaproteobacteria</taxon>
        <taxon>Burkholderiales</taxon>
        <taxon>Oxalobacteraceae</taxon>
        <taxon>Telluria group</taxon>
        <taxon>Massilia</taxon>
    </lineage>
</organism>
<dbReference type="Pfam" id="PF09832">
    <property type="entry name" value="DUF2059"/>
    <property type="match status" value="1"/>
</dbReference>
<name>A0ABX0M3M3_9BURK</name>
<accession>A0ABX0M3M3</accession>
<sequence length="235" mass="25957">MLKPIRILALALICLCPTTHAAEPGAETMRALQTIVTAEHIEEKYRAYLDSSATRHAATLQKMLEEKLNAAPQLSQAQRKRALAMLPAWSAALAADLKIRDKSMNLPALISDMAQTIYPRYFTDAELKELAAFYASSAYQKTIDVSARIKEDKRRTGVADPAAWDKYDHLFTEAENDVILANGDSALGKKLTRVSPALNKEILMYFGAKTSDNINAIAGRHMARFVATMNADTSR</sequence>
<gene>
    <name evidence="3" type="ORF">F0185_25010</name>
</gene>
<dbReference type="InterPro" id="IPR018637">
    <property type="entry name" value="DUF2059"/>
</dbReference>
<comment type="caution">
    <text evidence="3">The sequence shown here is derived from an EMBL/GenBank/DDBJ whole genome shotgun (WGS) entry which is preliminary data.</text>
</comment>